<gene>
    <name evidence="2" type="primary">106083336</name>
</gene>
<keyword evidence="1" id="KW-0175">Coiled coil</keyword>
<dbReference type="VEuPathDB" id="VectorBase:SCAU009071"/>
<reference evidence="2" key="1">
    <citation type="submission" date="2020-05" db="UniProtKB">
        <authorList>
            <consortium name="EnsemblMetazoa"/>
        </authorList>
    </citation>
    <scope>IDENTIFICATION</scope>
    <source>
        <strain evidence="2">USDA</strain>
    </source>
</reference>
<accession>A0A1I8PKZ3</accession>
<name>A0A1I8PKZ3_STOCA</name>
<protein>
    <submittedName>
        <fullName evidence="2">Uncharacterized protein</fullName>
    </submittedName>
</protein>
<organism evidence="2 3">
    <name type="scientific">Stomoxys calcitrans</name>
    <name type="common">Stable fly</name>
    <name type="synonym">Conops calcitrans</name>
    <dbReference type="NCBI Taxonomy" id="35570"/>
    <lineage>
        <taxon>Eukaryota</taxon>
        <taxon>Metazoa</taxon>
        <taxon>Ecdysozoa</taxon>
        <taxon>Arthropoda</taxon>
        <taxon>Hexapoda</taxon>
        <taxon>Insecta</taxon>
        <taxon>Pterygota</taxon>
        <taxon>Neoptera</taxon>
        <taxon>Endopterygota</taxon>
        <taxon>Diptera</taxon>
        <taxon>Brachycera</taxon>
        <taxon>Muscomorpha</taxon>
        <taxon>Muscoidea</taxon>
        <taxon>Muscidae</taxon>
        <taxon>Stomoxys</taxon>
    </lineage>
</organism>
<dbReference type="EnsemblMetazoa" id="SCAU009071-RA">
    <property type="protein sequence ID" value="SCAU009071-PA"/>
    <property type="gene ID" value="SCAU009071"/>
</dbReference>
<sequence>MSTPPVNSPFTSSNTVGRVEQKVKRKLMETSPDNTAMVGNLSTAELMSMMQQSMSQLLDKKLENLPTKTDILDIKCSMEGVKEDIKRLTTENEVLKTEIKALREAKEEDSKRLQKLENQLGRTKLIIRGLPNQKGLYGAVNNLFRNNLKMNFEPEIENIKKMHETNDKMTVLVELKSARTVSEVFKCTKLLAGSSIFIERDLSGVRLQKKKVMLLMKKELQKLNRDKRIGVRGEQLVVEGRTFYWNAENRLMCGQSCGIEELTNMFGDGMKSLNMNYNHLVGNLSSKNY</sequence>
<feature type="coiled-coil region" evidence="1">
    <location>
        <begin position="78"/>
        <end position="119"/>
    </location>
</feature>
<keyword evidence="3" id="KW-1185">Reference proteome</keyword>
<dbReference type="Proteomes" id="UP000095300">
    <property type="component" value="Unassembled WGS sequence"/>
</dbReference>
<dbReference type="AlphaFoldDB" id="A0A1I8PKZ3"/>
<evidence type="ECO:0000313" key="2">
    <source>
        <dbReference type="EnsemblMetazoa" id="SCAU009071-PA"/>
    </source>
</evidence>
<evidence type="ECO:0000313" key="3">
    <source>
        <dbReference type="Proteomes" id="UP000095300"/>
    </source>
</evidence>
<evidence type="ECO:0000256" key="1">
    <source>
        <dbReference type="SAM" id="Coils"/>
    </source>
</evidence>
<proteinExistence type="predicted"/>